<keyword evidence="10" id="KW-1185">Reference proteome</keyword>
<dbReference type="SMART" id="SM00842">
    <property type="entry name" value="FtsA"/>
    <property type="match status" value="1"/>
</dbReference>
<dbReference type="NCBIfam" id="TIGR01174">
    <property type="entry name" value="ftsA"/>
    <property type="match status" value="1"/>
</dbReference>
<dbReference type="EMBL" id="GL945017">
    <property type="protein sequence ID" value="EGN55896.1"/>
    <property type="molecule type" value="Genomic_DNA"/>
</dbReference>
<keyword evidence="3 5" id="KW-0472">Membrane</keyword>
<dbReference type="PANTHER" id="PTHR32432">
    <property type="entry name" value="CELL DIVISION PROTEIN FTSA-RELATED"/>
    <property type="match status" value="1"/>
</dbReference>
<dbReference type="eggNOG" id="COG0849">
    <property type="taxonomic scope" value="Bacteria"/>
</dbReference>
<dbReference type="InterPro" id="IPR043129">
    <property type="entry name" value="ATPase_NBD"/>
</dbReference>
<feature type="region of interest" description="Disordered" evidence="7">
    <location>
        <begin position="426"/>
        <end position="455"/>
    </location>
</feature>
<organism evidence="9 10">
    <name type="scientific">Hallella multisaccharivorax DSM 17128</name>
    <dbReference type="NCBI Taxonomy" id="688246"/>
    <lineage>
        <taxon>Bacteria</taxon>
        <taxon>Pseudomonadati</taxon>
        <taxon>Bacteroidota</taxon>
        <taxon>Bacteroidia</taxon>
        <taxon>Bacteroidales</taxon>
        <taxon>Prevotellaceae</taxon>
        <taxon>Hallella</taxon>
    </lineage>
</organism>
<dbReference type="HAMAP" id="MF_02033">
    <property type="entry name" value="FtsA"/>
    <property type="match status" value="1"/>
</dbReference>
<dbReference type="CDD" id="cd24048">
    <property type="entry name" value="ASKHA_NBD_FtsA"/>
    <property type="match status" value="1"/>
</dbReference>
<dbReference type="GO" id="GO:0032153">
    <property type="term" value="C:cell division site"/>
    <property type="evidence" value="ECO:0007669"/>
    <property type="project" value="UniProtKB-UniRule"/>
</dbReference>
<evidence type="ECO:0000313" key="10">
    <source>
        <dbReference type="Proteomes" id="UP000002772"/>
    </source>
</evidence>
<dbReference type="Proteomes" id="UP000002772">
    <property type="component" value="Unassembled WGS sequence"/>
</dbReference>
<dbReference type="SUPFAM" id="SSF53067">
    <property type="entry name" value="Actin-like ATPase domain"/>
    <property type="match status" value="2"/>
</dbReference>
<evidence type="ECO:0000256" key="2">
    <source>
        <dbReference type="ARBA" id="ARBA00022618"/>
    </source>
</evidence>
<dbReference type="OrthoDB" id="9768127at2"/>
<dbReference type="GO" id="GO:0009898">
    <property type="term" value="C:cytoplasmic side of plasma membrane"/>
    <property type="evidence" value="ECO:0007669"/>
    <property type="project" value="UniProtKB-UniRule"/>
</dbReference>
<comment type="similarity">
    <text evidence="5 6">Belongs to the FtsA/MreB family.</text>
</comment>
<comment type="function">
    <text evidence="5 6">Cell division protein that is involved in the assembly of the Z ring. May serve as a membrane anchor for the Z ring.</text>
</comment>
<keyword evidence="2 5" id="KW-0132">Cell division</keyword>
<dbReference type="HOGENOM" id="CLU_037850_4_0_10"/>
<dbReference type="PIRSF" id="PIRSF003101">
    <property type="entry name" value="FtsA"/>
    <property type="match status" value="1"/>
</dbReference>
<comment type="subcellular location">
    <subcellularLocation>
        <location evidence="5">Cell membrane</location>
        <topology evidence="5">Peripheral membrane protein</topology>
        <orientation evidence="5">Cytoplasmic side</orientation>
    </subcellularLocation>
    <text evidence="5">Localizes to the Z ring in an FtsZ-dependent manner. Targeted to the membrane through a conserved C-terminal amphipathic helix.</text>
</comment>
<dbReference type="Pfam" id="PF14450">
    <property type="entry name" value="FtsA"/>
    <property type="match status" value="1"/>
</dbReference>
<comment type="subunit">
    <text evidence="5">Self-interacts. Interacts with FtsZ.</text>
</comment>
<evidence type="ECO:0000256" key="3">
    <source>
        <dbReference type="ARBA" id="ARBA00023136"/>
    </source>
</evidence>
<accession>F8NB78</accession>
<evidence type="ECO:0000256" key="4">
    <source>
        <dbReference type="ARBA" id="ARBA00023306"/>
    </source>
</evidence>
<keyword evidence="4 5" id="KW-0131">Cell cycle</keyword>
<dbReference type="Pfam" id="PF02491">
    <property type="entry name" value="SHS2_FTSA"/>
    <property type="match status" value="1"/>
</dbReference>
<evidence type="ECO:0000256" key="6">
    <source>
        <dbReference type="PIRNR" id="PIRNR003101"/>
    </source>
</evidence>
<sequence length="476" mass="52907">MAEFIVAIELGSSKITGIAGRKNKDGSITVLALAQEEGSNCIRKGVVHNIDKTVQALSNIIKKLEVTLKTRIAHVYVGFGGQSIISVKNTNVREISNESEVTQDMINELMDANRSMQYPDKQILDAVTLEYKVDNQYQSEPPVGVPCKRLEGNFLNILCRREFYRRLKKCFDQANISILDMYISPLALADSVLTEAEKRGGCVLVDMGADTTTVSIYHRNILRKLVVIPLGGNNITKDIASLQIDDETAEKMKIKYASAFTDGNDIDPTFSYPIDNERKVEMVKFVDIVEARMREIIENVRSQIPDEYIDKLLGGIILTGGSSNIRNIERAFRLYTHIEKVRTAKFVNETIKSGNPTVNAKDGRLCTVLAILAKGDQNCAGNDITGELFENQQPKTTLDTTTTIPTTQPVNPTGKVMEEKPYIQTRPTGSADINNGKTDNADEGNNATETPTSTHKFINKFKAFVKKMTEPDEEEK</sequence>
<dbReference type="PANTHER" id="PTHR32432:SF4">
    <property type="entry name" value="CELL DIVISION PROTEIN FTSA"/>
    <property type="match status" value="1"/>
</dbReference>
<dbReference type="STRING" id="688246.Premu_0414"/>
<keyword evidence="1 5" id="KW-1003">Cell membrane</keyword>
<dbReference type="Gene3D" id="3.30.420.40">
    <property type="match status" value="2"/>
</dbReference>
<feature type="domain" description="SHS2" evidence="8">
    <location>
        <begin position="5"/>
        <end position="192"/>
    </location>
</feature>
<reference evidence="10" key="1">
    <citation type="journal article" date="2011" name="Stand. Genomic Sci.">
        <title>Non-contiguous finished genome sequence of the opportunistic oral pathogen Prevotella multisaccharivorax type strain (PPPA20).</title>
        <authorList>
            <person name="Pati A."/>
            <person name="Gronow S."/>
            <person name="Lu M."/>
            <person name="Lapidus A."/>
            <person name="Nolan M."/>
            <person name="Lucas S."/>
            <person name="Hammon N."/>
            <person name="Deshpande S."/>
            <person name="Cheng J.F."/>
            <person name="Tapia R."/>
            <person name="Han C."/>
            <person name="Goodwin L."/>
            <person name="Pitluck S."/>
            <person name="Liolios K."/>
            <person name="Pagani I."/>
            <person name="Mavromatis K."/>
            <person name="Mikhailova N."/>
            <person name="Huntemann M."/>
            <person name="Chen A."/>
            <person name="Palaniappan K."/>
            <person name="Land M."/>
            <person name="Hauser L."/>
            <person name="Detter J.C."/>
            <person name="Brambilla E.M."/>
            <person name="Rohde M."/>
            <person name="Goker M."/>
            <person name="Woyke T."/>
            <person name="Bristow J."/>
            <person name="Eisen J.A."/>
            <person name="Markowitz V."/>
            <person name="Hugenholtz P."/>
            <person name="Kyrpides N.C."/>
            <person name="Klenk H.P."/>
            <person name="Ivanova N."/>
        </authorList>
    </citation>
    <scope>NUCLEOTIDE SEQUENCE [LARGE SCALE GENOMIC DNA]</scope>
    <source>
        <strain evidence="10">DSM 17128</strain>
    </source>
</reference>
<dbReference type="InterPro" id="IPR003494">
    <property type="entry name" value="SHS2_FtsA"/>
</dbReference>
<evidence type="ECO:0000259" key="8">
    <source>
        <dbReference type="SMART" id="SM00842"/>
    </source>
</evidence>
<evidence type="ECO:0000256" key="5">
    <source>
        <dbReference type="HAMAP-Rule" id="MF_02033"/>
    </source>
</evidence>
<gene>
    <name evidence="5" type="primary">ftsA</name>
    <name evidence="9" type="ORF">Premu_0414</name>
</gene>
<evidence type="ECO:0000256" key="1">
    <source>
        <dbReference type="ARBA" id="ARBA00022475"/>
    </source>
</evidence>
<name>F8NB78_9BACT</name>
<evidence type="ECO:0000256" key="7">
    <source>
        <dbReference type="SAM" id="MobiDB-lite"/>
    </source>
</evidence>
<dbReference type="GO" id="GO:0043093">
    <property type="term" value="P:FtsZ-dependent cytokinesis"/>
    <property type="evidence" value="ECO:0007669"/>
    <property type="project" value="UniProtKB-UniRule"/>
</dbReference>
<dbReference type="AlphaFoldDB" id="F8NB78"/>
<evidence type="ECO:0000313" key="9">
    <source>
        <dbReference type="EMBL" id="EGN55896.1"/>
    </source>
</evidence>
<proteinExistence type="inferred from homology"/>
<dbReference type="InterPro" id="IPR020823">
    <property type="entry name" value="Cell_div_FtsA"/>
</dbReference>
<dbReference type="RefSeq" id="WP_007572727.1">
    <property type="nucleotide sequence ID" value="NZ_BPTS01000001.1"/>
</dbReference>
<dbReference type="InterPro" id="IPR050696">
    <property type="entry name" value="FtsA/MreB"/>
</dbReference>
<protein>
    <recommendedName>
        <fullName evidence="5 6">Cell division protein FtsA</fullName>
    </recommendedName>
</protein>